<dbReference type="Pfam" id="PF24720">
    <property type="entry name" value="DUF7673"/>
    <property type="match status" value="1"/>
</dbReference>
<dbReference type="InterPro" id="IPR056090">
    <property type="entry name" value="DUF7673"/>
</dbReference>
<comment type="caution">
    <text evidence="2">The sequence shown here is derived from an EMBL/GenBank/DDBJ whole genome shotgun (WGS) entry which is preliminary data.</text>
</comment>
<evidence type="ECO:0000313" key="2">
    <source>
        <dbReference type="EMBL" id="MFC5342871.1"/>
    </source>
</evidence>
<name>A0ABW0FNV1_9CAUL</name>
<feature type="domain" description="DUF7673" evidence="1">
    <location>
        <begin position="14"/>
        <end position="96"/>
    </location>
</feature>
<dbReference type="RefSeq" id="WP_374039601.1">
    <property type="nucleotide sequence ID" value="NZ_CP169083.1"/>
</dbReference>
<proteinExistence type="predicted"/>
<protein>
    <recommendedName>
        <fullName evidence="1">DUF7673 domain-containing protein</fullName>
    </recommendedName>
</protein>
<evidence type="ECO:0000259" key="1">
    <source>
        <dbReference type="Pfam" id="PF24720"/>
    </source>
</evidence>
<reference evidence="3" key="1">
    <citation type="journal article" date="2019" name="Int. J. Syst. Evol. Microbiol.">
        <title>The Global Catalogue of Microorganisms (GCM) 10K type strain sequencing project: providing services to taxonomists for standard genome sequencing and annotation.</title>
        <authorList>
            <consortium name="The Broad Institute Genomics Platform"/>
            <consortium name="The Broad Institute Genome Sequencing Center for Infectious Disease"/>
            <person name="Wu L."/>
            <person name="Ma J."/>
        </authorList>
    </citation>
    <scope>NUCLEOTIDE SEQUENCE [LARGE SCALE GENOMIC DNA]</scope>
    <source>
        <strain evidence="3">JCM 12125</strain>
    </source>
</reference>
<dbReference type="Proteomes" id="UP001596152">
    <property type="component" value="Unassembled WGS sequence"/>
</dbReference>
<evidence type="ECO:0000313" key="3">
    <source>
        <dbReference type="Proteomes" id="UP001596152"/>
    </source>
</evidence>
<dbReference type="EMBL" id="JBHSLF010000006">
    <property type="protein sequence ID" value="MFC5342871.1"/>
    <property type="molecule type" value="Genomic_DNA"/>
</dbReference>
<gene>
    <name evidence="2" type="ORF">ACFPIE_03030</name>
</gene>
<accession>A0ABW0FNV1</accession>
<sequence length="107" mass="11998">MVSATPKMDPTTWAALERLLEIARGDTGQCRYVANFLLAWWNAGTLGGFDLTEAWGVDDAIGEDMITVFSFVVRNNEYPSAYTFQTEFEDLVRLWRPEVVKAAETAA</sequence>
<keyword evidence="3" id="KW-1185">Reference proteome</keyword>
<organism evidence="2 3">
    <name type="scientific">Brevundimonas staleyi</name>
    <dbReference type="NCBI Taxonomy" id="74326"/>
    <lineage>
        <taxon>Bacteria</taxon>
        <taxon>Pseudomonadati</taxon>
        <taxon>Pseudomonadota</taxon>
        <taxon>Alphaproteobacteria</taxon>
        <taxon>Caulobacterales</taxon>
        <taxon>Caulobacteraceae</taxon>
        <taxon>Brevundimonas</taxon>
    </lineage>
</organism>